<evidence type="ECO:0000256" key="1">
    <source>
        <dbReference type="ARBA" id="ARBA00044755"/>
    </source>
</evidence>
<dbReference type="Pfam" id="PF04519">
    <property type="entry name" value="Bactofilin"/>
    <property type="match status" value="1"/>
</dbReference>
<dbReference type="PANTHER" id="PTHR35024:SF4">
    <property type="entry name" value="POLYMER-FORMING CYTOSKELETAL PROTEIN"/>
    <property type="match status" value="1"/>
</dbReference>
<name>A0ABM9PBN7_9FLAO</name>
<comment type="similarity">
    <text evidence="1">Belongs to the bactofilin family.</text>
</comment>
<dbReference type="RefSeq" id="WP_348716948.1">
    <property type="nucleotide sequence ID" value="NZ_CAXJIO010000012.1"/>
</dbReference>
<dbReference type="EMBL" id="CAXJIO010000012">
    <property type="protein sequence ID" value="CAL2103022.1"/>
    <property type="molecule type" value="Genomic_DNA"/>
</dbReference>
<reference evidence="2 3" key="1">
    <citation type="submission" date="2024-05" db="EMBL/GenBank/DDBJ databases">
        <authorList>
            <person name="Duchaud E."/>
        </authorList>
    </citation>
    <scope>NUCLEOTIDE SEQUENCE [LARGE SCALE GENOMIC DNA]</scope>
    <source>
        <strain evidence="2">Ena-SAMPLE-TAB-13-05-2024-13:56:06:370-140308</strain>
    </source>
</reference>
<sequence length="112" mass="12378">MKPHKNEYSYSLFSRNTLINGKIKSDFDSIRFEGKMKGEIISCKKIVTAASAEIIGNLKGKSIVHNGLLEGTIKSEELYLKENSITNGEVVSKVISIENAIFNGDLIISTKK</sequence>
<protein>
    <recommendedName>
        <fullName evidence="4">Polymer-forming cytoskeletal protein</fullName>
    </recommendedName>
</protein>
<evidence type="ECO:0000313" key="2">
    <source>
        <dbReference type="EMBL" id="CAL2103022.1"/>
    </source>
</evidence>
<comment type="caution">
    <text evidence="2">The sequence shown here is derived from an EMBL/GenBank/DDBJ whole genome shotgun (WGS) entry which is preliminary data.</text>
</comment>
<keyword evidence="3" id="KW-1185">Reference proteome</keyword>
<proteinExistence type="inferred from homology"/>
<accession>A0ABM9PBN7</accession>
<gene>
    <name evidence="2" type="ORF">T190423A01A_30136</name>
</gene>
<organism evidence="2 3">
    <name type="scientific">Tenacibaculum polynesiense</name>
    <dbReference type="NCBI Taxonomy" id="3137857"/>
    <lineage>
        <taxon>Bacteria</taxon>
        <taxon>Pseudomonadati</taxon>
        <taxon>Bacteroidota</taxon>
        <taxon>Flavobacteriia</taxon>
        <taxon>Flavobacteriales</taxon>
        <taxon>Flavobacteriaceae</taxon>
        <taxon>Tenacibaculum</taxon>
    </lineage>
</organism>
<dbReference type="PANTHER" id="PTHR35024">
    <property type="entry name" value="HYPOTHETICAL CYTOSOLIC PROTEIN"/>
    <property type="match status" value="1"/>
</dbReference>
<evidence type="ECO:0000313" key="3">
    <source>
        <dbReference type="Proteomes" id="UP001497527"/>
    </source>
</evidence>
<dbReference type="InterPro" id="IPR007607">
    <property type="entry name" value="BacA/B"/>
</dbReference>
<dbReference type="Proteomes" id="UP001497527">
    <property type="component" value="Unassembled WGS sequence"/>
</dbReference>
<evidence type="ECO:0008006" key="4">
    <source>
        <dbReference type="Google" id="ProtNLM"/>
    </source>
</evidence>